<evidence type="ECO:0000313" key="21">
    <source>
        <dbReference type="EMBL" id="RUR76462.1"/>
    </source>
</evidence>
<dbReference type="GO" id="GO:0009002">
    <property type="term" value="F:serine-type D-Ala-D-Ala carboxypeptidase activity"/>
    <property type="evidence" value="ECO:0007669"/>
    <property type="project" value="UniProtKB-EC"/>
</dbReference>
<dbReference type="EMBL" id="RSCJ01000020">
    <property type="protein sequence ID" value="RUR76462.1"/>
    <property type="molecule type" value="Genomic_DNA"/>
</dbReference>
<comment type="subcellular location">
    <subcellularLocation>
        <location evidence="1">Membrane</location>
    </subcellularLocation>
</comment>
<evidence type="ECO:0000256" key="10">
    <source>
        <dbReference type="ARBA" id="ARBA00022984"/>
    </source>
</evidence>
<evidence type="ECO:0000256" key="7">
    <source>
        <dbReference type="ARBA" id="ARBA00022692"/>
    </source>
</evidence>
<dbReference type="Proteomes" id="UP000268857">
    <property type="component" value="Unassembled WGS sequence"/>
</dbReference>
<dbReference type="GO" id="GO:0009252">
    <property type="term" value="P:peptidoglycan biosynthetic process"/>
    <property type="evidence" value="ECO:0007669"/>
    <property type="project" value="UniProtKB-KW"/>
</dbReference>
<dbReference type="GO" id="GO:0008360">
    <property type="term" value="P:regulation of cell shape"/>
    <property type="evidence" value="ECO:0007669"/>
    <property type="project" value="UniProtKB-KW"/>
</dbReference>
<comment type="catalytic activity">
    <reaction evidence="15">
        <text>Preferential cleavage: (Ac)2-L-Lys-D-Ala-|-D-Ala. Also transpeptidation of peptidyl-alanyl moieties that are N-acyl substituents of D-alanine.</text>
        <dbReference type="EC" id="3.4.16.4"/>
    </reaction>
</comment>
<dbReference type="OrthoDB" id="499624at2"/>
<dbReference type="AlphaFoldDB" id="A0A433N540"/>
<evidence type="ECO:0000256" key="4">
    <source>
        <dbReference type="ARBA" id="ARBA00022670"/>
    </source>
</evidence>
<evidence type="ECO:0000256" key="13">
    <source>
        <dbReference type="ARBA" id="ARBA00023268"/>
    </source>
</evidence>
<keyword evidence="8" id="KW-0378">Hydrolase</keyword>
<dbReference type="InterPro" id="IPR050396">
    <property type="entry name" value="Glycosyltr_51/Transpeptidase"/>
</dbReference>
<keyword evidence="9" id="KW-0133">Cell shape</keyword>
<proteinExistence type="predicted"/>
<comment type="pathway">
    <text evidence="2">Cell wall biogenesis; peptidoglycan biosynthesis.</text>
</comment>
<comment type="catalytic activity">
    <reaction evidence="16">
        <text>[GlcNAc-(1-&gt;4)-Mur2Ac(oyl-L-Ala-gamma-D-Glu-L-Lys-D-Ala-D-Ala)](n)-di-trans,octa-cis-undecaprenyl diphosphate + beta-D-GlcNAc-(1-&gt;4)-Mur2Ac(oyl-L-Ala-gamma-D-Glu-L-Lys-D-Ala-D-Ala)-di-trans,octa-cis-undecaprenyl diphosphate = [GlcNAc-(1-&gt;4)-Mur2Ac(oyl-L-Ala-gamma-D-Glu-L-Lys-D-Ala-D-Ala)](n+1)-di-trans,octa-cis-undecaprenyl diphosphate + di-trans,octa-cis-undecaprenyl diphosphate + H(+)</text>
        <dbReference type="Rhea" id="RHEA:23708"/>
        <dbReference type="Rhea" id="RHEA-COMP:9602"/>
        <dbReference type="Rhea" id="RHEA-COMP:9603"/>
        <dbReference type="ChEBI" id="CHEBI:15378"/>
        <dbReference type="ChEBI" id="CHEBI:58405"/>
        <dbReference type="ChEBI" id="CHEBI:60033"/>
        <dbReference type="ChEBI" id="CHEBI:78435"/>
        <dbReference type="EC" id="2.4.99.28"/>
    </reaction>
</comment>
<keyword evidence="3" id="KW-0121">Carboxypeptidase</keyword>
<feature type="domain" description="Glycosyl transferase family 51" evidence="20">
    <location>
        <begin position="120"/>
        <end position="294"/>
    </location>
</feature>
<dbReference type="SUPFAM" id="SSF56601">
    <property type="entry name" value="beta-lactamase/transpeptidase-like"/>
    <property type="match status" value="1"/>
</dbReference>
<evidence type="ECO:0000256" key="8">
    <source>
        <dbReference type="ARBA" id="ARBA00022801"/>
    </source>
</evidence>
<dbReference type="GO" id="GO:0006508">
    <property type="term" value="P:proteolysis"/>
    <property type="evidence" value="ECO:0007669"/>
    <property type="project" value="UniProtKB-KW"/>
</dbReference>
<evidence type="ECO:0000256" key="16">
    <source>
        <dbReference type="ARBA" id="ARBA00049902"/>
    </source>
</evidence>
<dbReference type="GO" id="GO:0008955">
    <property type="term" value="F:peptidoglycan glycosyltransferase activity"/>
    <property type="evidence" value="ECO:0007669"/>
    <property type="project" value="UniProtKB-EC"/>
</dbReference>
<feature type="region of interest" description="Disordered" evidence="17">
    <location>
        <begin position="1"/>
        <end position="48"/>
    </location>
</feature>
<keyword evidence="13" id="KW-0511">Multifunctional enzyme</keyword>
<dbReference type="InterPro" id="IPR036950">
    <property type="entry name" value="PBP_transglycosylase"/>
</dbReference>
<evidence type="ECO:0000256" key="12">
    <source>
        <dbReference type="ARBA" id="ARBA00023136"/>
    </source>
</evidence>
<dbReference type="FunFam" id="1.10.3810.10:FF:000003">
    <property type="entry name" value="Penicillin-binding protein 1a"/>
    <property type="match status" value="1"/>
</dbReference>
<keyword evidence="4" id="KW-0645">Protease</keyword>
<keyword evidence="10" id="KW-0573">Peptidoglycan synthesis</keyword>
<evidence type="ECO:0000256" key="1">
    <source>
        <dbReference type="ARBA" id="ARBA00004370"/>
    </source>
</evidence>
<evidence type="ECO:0000256" key="9">
    <source>
        <dbReference type="ARBA" id="ARBA00022960"/>
    </source>
</evidence>
<dbReference type="InterPro" id="IPR023346">
    <property type="entry name" value="Lysozyme-like_dom_sf"/>
</dbReference>
<keyword evidence="22" id="KW-1185">Reference proteome</keyword>
<dbReference type="NCBIfam" id="TIGR02074">
    <property type="entry name" value="PBP_1a_fam"/>
    <property type="match status" value="1"/>
</dbReference>
<feature type="compositionally biased region" description="Basic residues" evidence="17">
    <location>
        <begin position="702"/>
        <end position="712"/>
    </location>
</feature>
<keyword evidence="12 18" id="KW-0472">Membrane</keyword>
<evidence type="ECO:0000256" key="2">
    <source>
        <dbReference type="ARBA" id="ARBA00004752"/>
    </source>
</evidence>
<evidence type="ECO:0000256" key="11">
    <source>
        <dbReference type="ARBA" id="ARBA00022989"/>
    </source>
</evidence>
<dbReference type="InterPro" id="IPR001264">
    <property type="entry name" value="Glyco_trans_51"/>
</dbReference>
<evidence type="ECO:0000256" key="15">
    <source>
        <dbReference type="ARBA" id="ARBA00034000"/>
    </source>
</evidence>
<evidence type="ECO:0000313" key="22">
    <source>
        <dbReference type="Proteomes" id="UP000268857"/>
    </source>
</evidence>
<feature type="domain" description="Penicillin-binding protein transpeptidase" evidence="19">
    <location>
        <begin position="387"/>
        <end position="621"/>
    </location>
</feature>
<accession>A0A433N540</accession>
<sequence length="799" mass="89732">MAKFTSWFKERTTKSSDSETEKAESPLGDSKEKEKSTDAQNQPPTQLEKAKQRLVQLVAKLPGGHKPLYRRYWFWAGLGIGSGIVAISYGVWSIDRTLPEKTELNAVVREQTLTIKAADGTILQQQGEATREQLKLEEIPDQIQKAFIAAEDRRFNTHNGVDAQGIVRAVLSNVRSQNVVEGGSTITQQLARILFLKQERTVLRKLKEARLAQKLEEQLSKDDILERYLNLVYLGSGAYGVADAAQVYFSKSVNELTLSEIATIAGLPPAPNRFSPQVNLEAAKQRRNLVLQRMYEDGYITAAQKQAAVAEQLTTKPSSPKRWQVEAPYFISYIQKELPKYVPAEILNAGGLTVETTLNPTWQQAAEEAVAKTLRNQGRWENFKQAALVAIDPRSGEIKAMVGGRDFDKNQFNRVTQAKRQPGSTFKGFVYATAIAAGKSPYNKYLDESVVIDGYEPKNFSERFSGWMNMRDALTRSINVVAVKVLLDVGFQPTIKLAHNMGIKSELKPYYSLALGSNEVNLLELTSAYGSFATQGLHVEPHGITRILNRQGKEIWSADFKPKRAIDAETAAIMTWMLRNVVNAGTGTAAQLGNRPVAGKTGTTDDARDLWFIGYIPQLVTGVWLGNDDNKKTWGSSGSAAYTWHEFMEEAVKEMPIEKFPERPQVEGRKGIIKVQPVKPRKIVKGSAASAEATVDEGSSGRSRRRRSRRRYSQQEQQVDQGPRRRRRYYQQENDDSSTTRRTRRGFRNSESTAISNSESSSSDNSQRRSRRLRTDFSRPRYSSNQSSWRERLRPSSSQ</sequence>
<dbReference type="InterPro" id="IPR001460">
    <property type="entry name" value="PCN-bd_Tpept"/>
</dbReference>
<keyword evidence="14" id="KW-0961">Cell wall biogenesis/degradation</keyword>
<keyword evidence="5" id="KW-0328">Glycosyltransferase</keyword>
<evidence type="ECO:0000256" key="17">
    <source>
        <dbReference type="SAM" id="MobiDB-lite"/>
    </source>
</evidence>
<dbReference type="GO" id="GO:0008658">
    <property type="term" value="F:penicillin binding"/>
    <property type="evidence" value="ECO:0007669"/>
    <property type="project" value="InterPro"/>
</dbReference>
<dbReference type="STRING" id="211165.GCA_000317285_05627"/>
<keyword evidence="7 18" id="KW-0812">Transmembrane</keyword>
<evidence type="ECO:0000256" key="6">
    <source>
        <dbReference type="ARBA" id="ARBA00022679"/>
    </source>
</evidence>
<feature type="compositionally biased region" description="Basic and acidic residues" evidence="17">
    <location>
        <begin position="8"/>
        <end position="37"/>
    </location>
</feature>
<dbReference type="Pfam" id="PF00912">
    <property type="entry name" value="Transgly"/>
    <property type="match status" value="1"/>
</dbReference>
<dbReference type="GO" id="GO:0016020">
    <property type="term" value="C:membrane"/>
    <property type="evidence" value="ECO:0007669"/>
    <property type="project" value="UniProtKB-SubCell"/>
</dbReference>
<evidence type="ECO:0000256" key="14">
    <source>
        <dbReference type="ARBA" id="ARBA00023316"/>
    </source>
</evidence>
<evidence type="ECO:0000259" key="20">
    <source>
        <dbReference type="Pfam" id="PF00912"/>
    </source>
</evidence>
<organism evidence="21 22">
    <name type="scientific">Chlorogloeopsis fritschii PCC 6912</name>
    <dbReference type="NCBI Taxonomy" id="211165"/>
    <lineage>
        <taxon>Bacteria</taxon>
        <taxon>Bacillati</taxon>
        <taxon>Cyanobacteriota</taxon>
        <taxon>Cyanophyceae</taxon>
        <taxon>Nostocales</taxon>
        <taxon>Chlorogloeopsidaceae</taxon>
        <taxon>Chlorogloeopsis</taxon>
    </lineage>
</organism>
<protein>
    <submittedName>
        <fullName evidence="21">Uncharacterized protein</fullName>
    </submittedName>
</protein>
<feature type="compositionally biased region" description="Low complexity" evidence="17">
    <location>
        <begin position="750"/>
        <end position="765"/>
    </location>
</feature>
<gene>
    <name evidence="21" type="ORF">PCC6912_42500</name>
</gene>
<comment type="caution">
    <text evidence="21">The sequence shown here is derived from an EMBL/GenBank/DDBJ whole genome shotgun (WGS) entry which is preliminary data.</text>
</comment>
<evidence type="ECO:0000256" key="5">
    <source>
        <dbReference type="ARBA" id="ARBA00022676"/>
    </source>
</evidence>
<evidence type="ECO:0000256" key="18">
    <source>
        <dbReference type="SAM" id="Phobius"/>
    </source>
</evidence>
<dbReference type="InterPro" id="IPR012338">
    <property type="entry name" value="Beta-lactam/transpept-like"/>
</dbReference>
<keyword evidence="6" id="KW-0808">Transferase</keyword>
<feature type="transmembrane region" description="Helical" evidence="18">
    <location>
        <begin position="72"/>
        <end position="92"/>
    </location>
</feature>
<dbReference type="PANTHER" id="PTHR32282">
    <property type="entry name" value="BINDING PROTEIN TRANSPEPTIDASE, PUTATIVE-RELATED"/>
    <property type="match status" value="1"/>
</dbReference>
<dbReference type="SUPFAM" id="SSF53955">
    <property type="entry name" value="Lysozyme-like"/>
    <property type="match status" value="1"/>
</dbReference>
<feature type="region of interest" description="Disordered" evidence="17">
    <location>
        <begin position="683"/>
        <end position="799"/>
    </location>
</feature>
<dbReference type="Gene3D" id="1.10.3810.10">
    <property type="entry name" value="Biosynthetic peptidoglycan transglycosylase-like"/>
    <property type="match status" value="1"/>
</dbReference>
<evidence type="ECO:0000256" key="3">
    <source>
        <dbReference type="ARBA" id="ARBA00022645"/>
    </source>
</evidence>
<keyword evidence="11 18" id="KW-1133">Transmembrane helix</keyword>
<evidence type="ECO:0000259" key="19">
    <source>
        <dbReference type="Pfam" id="PF00905"/>
    </source>
</evidence>
<dbReference type="GO" id="GO:0030288">
    <property type="term" value="C:outer membrane-bounded periplasmic space"/>
    <property type="evidence" value="ECO:0007669"/>
    <property type="project" value="TreeGrafter"/>
</dbReference>
<dbReference type="GO" id="GO:0071555">
    <property type="term" value="P:cell wall organization"/>
    <property type="evidence" value="ECO:0007669"/>
    <property type="project" value="UniProtKB-KW"/>
</dbReference>
<dbReference type="Gene3D" id="3.40.710.10">
    <property type="entry name" value="DD-peptidase/beta-lactamase superfamily"/>
    <property type="match status" value="1"/>
</dbReference>
<dbReference type="PANTHER" id="PTHR32282:SF31">
    <property type="entry name" value="PEPTIDOGLYCAN GLYCOSYLTRANSFERASE"/>
    <property type="match status" value="1"/>
</dbReference>
<feature type="compositionally biased region" description="Basic and acidic residues" evidence="17">
    <location>
        <begin position="789"/>
        <end position="799"/>
    </location>
</feature>
<reference evidence="21 22" key="1">
    <citation type="journal article" date="2019" name="Genome Biol. Evol.">
        <title>Day and night: Metabolic profiles and evolutionary relationships of six axenic non-marine cyanobacteria.</title>
        <authorList>
            <person name="Will S.E."/>
            <person name="Henke P."/>
            <person name="Boedeker C."/>
            <person name="Huang S."/>
            <person name="Brinkmann H."/>
            <person name="Rohde M."/>
            <person name="Jarek M."/>
            <person name="Friedl T."/>
            <person name="Seufert S."/>
            <person name="Schumacher M."/>
            <person name="Overmann J."/>
            <person name="Neumann-Schaal M."/>
            <person name="Petersen J."/>
        </authorList>
    </citation>
    <scope>NUCLEOTIDE SEQUENCE [LARGE SCALE GENOMIC DNA]</scope>
    <source>
        <strain evidence="21 22">PCC 6912</strain>
    </source>
</reference>
<dbReference type="Pfam" id="PF00905">
    <property type="entry name" value="Transpeptidase"/>
    <property type="match status" value="1"/>
</dbReference>
<name>A0A433N540_CHLFR</name>
<dbReference type="RefSeq" id="WP_016879056.1">
    <property type="nucleotide sequence ID" value="NZ_AJLN01000124.1"/>
</dbReference>